<evidence type="ECO:0000313" key="1">
    <source>
        <dbReference type="EMBL" id="ETI44516.1"/>
    </source>
</evidence>
<dbReference type="EMBL" id="ANIZ01001828">
    <property type="protein sequence ID" value="ETI44516.1"/>
    <property type="molecule type" value="Genomic_DNA"/>
</dbReference>
<protein>
    <submittedName>
        <fullName evidence="1">Uncharacterized protein</fullName>
    </submittedName>
</protein>
<sequence length="65" mass="7340">MSHAAGLDKSSQQALMPLNDWPCCVLDKLGQPSGAWRPWHKRQIADGRLETRLQSNANAIRTFEH</sequence>
<organism evidence="1 2">
    <name type="scientific">Phytophthora nicotianae P1569</name>
    <dbReference type="NCBI Taxonomy" id="1317065"/>
    <lineage>
        <taxon>Eukaryota</taxon>
        <taxon>Sar</taxon>
        <taxon>Stramenopiles</taxon>
        <taxon>Oomycota</taxon>
        <taxon>Peronosporomycetes</taxon>
        <taxon>Peronosporales</taxon>
        <taxon>Peronosporaceae</taxon>
        <taxon>Phytophthora</taxon>
    </lineage>
</organism>
<reference evidence="1 2" key="1">
    <citation type="submission" date="2013-11" db="EMBL/GenBank/DDBJ databases">
        <title>The Genome Sequence of Phytophthora parasitica P1569.</title>
        <authorList>
            <consortium name="The Broad Institute Genomics Platform"/>
            <person name="Russ C."/>
            <person name="Tyler B."/>
            <person name="Panabieres F."/>
            <person name="Shan W."/>
            <person name="Tripathy S."/>
            <person name="Grunwald N."/>
            <person name="Machado M."/>
            <person name="Johnson C.S."/>
            <person name="Arredondo F."/>
            <person name="Hong C."/>
            <person name="Coffey M."/>
            <person name="Young S.K."/>
            <person name="Zeng Q."/>
            <person name="Gargeya S."/>
            <person name="Fitzgerald M."/>
            <person name="Abouelleil A."/>
            <person name="Alvarado L."/>
            <person name="Chapman S.B."/>
            <person name="Gainer-Dewar J."/>
            <person name="Goldberg J."/>
            <person name="Griggs A."/>
            <person name="Gujja S."/>
            <person name="Hansen M."/>
            <person name="Howarth C."/>
            <person name="Imamovic A."/>
            <person name="Ireland A."/>
            <person name="Larimer J."/>
            <person name="McCowan C."/>
            <person name="Murphy C."/>
            <person name="Pearson M."/>
            <person name="Poon T.W."/>
            <person name="Priest M."/>
            <person name="Roberts A."/>
            <person name="Saif S."/>
            <person name="Shea T."/>
            <person name="Sykes S."/>
            <person name="Wortman J."/>
            <person name="Nusbaum C."/>
            <person name="Birren B."/>
        </authorList>
    </citation>
    <scope>NUCLEOTIDE SEQUENCE [LARGE SCALE GENOMIC DNA]</scope>
    <source>
        <strain evidence="1 2">P1569</strain>
    </source>
</reference>
<dbReference type="HOGENOM" id="CLU_2854524_0_0_1"/>
<name>V9F0A8_PHYNI</name>
<evidence type="ECO:0000313" key="2">
    <source>
        <dbReference type="Proteomes" id="UP000018721"/>
    </source>
</evidence>
<comment type="caution">
    <text evidence="1">The sequence shown here is derived from an EMBL/GenBank/DDBJ whole genome shotgun (WGS) entry which is preliminary data.</text>
</comment>
<proteinExistence type="predicted"/>
<dbReference type="Proteomes" id="UP000018721">
    <property type="component" value="Unassembled WGS sequence"/>
</dbReference>
<keyword evidence="2" id="KW-1185">Reference proteome</keyword>
<gene>
    <name evidence="1" type="ORF">F443_10777</name>
</gene>
<dbReference type="AlphaFoldDB" id="V9F0A8"/>
<accession>V9F0A8</accession>
<dbReference type="OrthoDB" id="10536407at2759"/>